<dbReference type="PANTHER" id="PTHR22911:SF137">
    <property type="entry name" value="SOLUTE CARRIER FAMILY 35 MEMBER G2-RELATED"/>
    <property type="match status" value="1"/>
</dbReference>
<comment type="subcellular location">
    <subcellularLocation>
        <location evidence="1">Cell membrane</location>
        <topology evidence="1">Multi-pass membrane protein</topology>
    </subcellularLocation>
</comment>
<evidence type="ECO:0000259" key="9">
    <source>
        <dbReference type="Pfam" id="PF00892"/>
    </source>
</evidence>
<comment type="similarity">
    <text evidence="2">Belongs to the EamA transporter family.</text>
</comment>
<evidence type="ECO:0000313" key="11">
    <source>
        <dbReference type="Proteomes" id="UP001055156"/>
    </source>
</evidence>
<feature type="transmembrane region" description="Helical" evidence="8">
    <location>
        <begin position="37"/>
        <end position="55"/>
    </location>
</feature>
<dbReference type="EMBL" id="BPQV01000013">
    <property type="protein sequence ID" value="GJE29016.1"/>
    <property type="molecule type" value="Genomic_DNA"/>
</dbReference>
<comment type="caution">
    <text evidence="10">The sequence shown here is derived from an EMBL/GenBank/DDBJ whole genome shotgun (WGS) entry which is preliminary data.</text>
</comment>
<keyword evidence="7 8" id="KW-0472">Membrane</keyword>
<keyword evidence="4" id="KW-1003">Cell membrane</keyword>
<evidence type="ECO:0000313" key="10">
    <source>
        <dbReference type="EMBL" id="GJE29016.1"/>
    </source>
</evidence>
<feature type="transmembrane region" description="Helical" evidence="8">
    <location>
        <begin position="259"/>
        <end position="276"/>
    </location>
</feature>
<keyword evidence="6 8" id="KW-1133">Transmembrane helix</keyword>
<dbReference type="NCBIfam" id="TIGR00688">
    <property type="entry name" value="rarD"/>
    <property type="match status" value="1"/>
</dbReference>
<dbReference type="SUPFAM" id="SSF103481">
    <property type="entry name" value="Multidrug resistance efflux transporter EmrE"/>
    <property type="match status" value="2"/>
</dbReference>
<feature type="transmembrane region" description="Helical" evidence="8">
    <location>
        <begin position="199"/>
        <end position="218"/>
    </location>
</feature>
<evidence type="ECO:0000256" key="6">
    <source>
        <dbReference type="ARBA" id="ARBA00022989"/>
    </source>
</evidence>
<accession>A0ABQ4TEZ7</accession>
<feature type="transmembrane region" description="Helical" evidence="8">
    <location>
        <begin position="225"/>
        <end position="247"/>
    </location>
</feature>
<organism evidence="10 11">
    <name type="scientific">Methylobacterium organophilum</name>
    <dbReference type="NCBI Taxonomy" id="410"/>
    <lineage>
        <taxon>Bacteria</taxon>
        <taxon>Pseudomonadati</taxon>
        <taxon>Pseudomonadota</taxon>
        <taxon>Alphaproteobacteria</taxon>
        <taxon>Hyphomicrobiales</taxon>
        <taxon>Methylobacteriaceae</taxon>
        <taxon>Methylobacterium</taxon>
    </lineage>
</organism>
<dbReference type="Proteomes" id="UP001055156">
    <property type="component" value="Unassembled WGS sequence"/>
</dbReference>
<gene>
    <name evidence="10" type="primary">rarD</name>
    <name evidence="10" type="ORF">LKMONMHP_3891</name>
</gene>
<feature type="domain" description="EamA" evidence="9">
    <location>
        <begin position="1"/>
        <end position="135"/>
    </location>
</feature>
<dbReference type="RefSeq" id="WP_238313136.1">
    <property type="nucleotide sequence ID" value="NZ_BPQV01000013.1"/>
</dbReference>
<feature type="transmembrane region" description="Helical" evidence="8">
    <location>
        <begin position="95"/>
        <end position="113"/>
    </location>
</feature>
<keyword evidence="11" id="KW-1185">Reference proteome</keyword>
<feature type="transmembrane region" description="Helical" evidence="8">
    <location>
        <begin position="144"/>
        <end position="160"/>
    </location>
</feature>
<evidence type="ECO:0000256" key="8">
    <source>
        <dbReference type="SAM" id="Phobius"/>
    </source>
</evidence>
<evidence type="ECO:0000256" key="3">
    <source>
        <dbReference type="ARBA" id="ARBA00022448"/>
    </source>
</evidence>
<dbReference type="InterPro" id="IPR037185">
    <property type="entry name" value="EmrE-like"/>
</dbReference>
<keyword evidence="3" id="KW-0813">Transport</keyword>
<dbReference type="InterPro" id="IPR000620">
    <property type="entry name" value="EamA_dom"/>
</dbReference>
<dbReference type="InterPro" id="IPR004626">
    <property type="entry name" value="RarD"/>
</dbReference>
<evidence type="ECO:0000256" key="2">
    <source>
        <dbReference type="ARBA" id="ARBA00007362"/>
    </source>
</evidence>
<feature type="transmembrane region" description="Helical" evidence="8">
    <location>
        <begin position="120"/>
        <end position="138"/>
    </location>
</feature>
<evidence type="ECO:0000256" key="7">
    <source>
        <dbReference type="ARBA" id="ARBA00023136"/>
    </source>
</evidence>
<reference evidence="10" key="2">
    <citation type="submission" date="2021-08" db="EMBL/GenBank/DDBJ databases">
        <authorList>
            <person name="Tani A."/>
            <person name="Ola A."/>
            <person name="Ogura Y."/>
            <person name="Katsura K."/>
            <person name="Hayashi T."/>
        </authorList>
    </citation>
    <scope>NUCLEOTIDE SEQUENCE</scope>
    <source>
        <strain evidence="10">NBRC 15689</strain>
    </source>
</reference>
<dbReference type="Pfam" id="PF00892">
    <property type="entry name" value="EamA"/>
    <property type="match status" value="1"/>
</dbReference>
<keyword evidence="5 8" id="KW-0812">Transmembrane</keyword>
<protein>
    <submittedName>
        <fullName evidence="10">Protein RarD</fullName>
    </submittedName>
</protein>
<evidence type="ECO:0000256" key="5">
    <source>
        <dbReference type="ARBA" id="ARBA00022692"/>
    </source>
</evidence>
<feature type="transmembrane region" description="Helical" evidence="8">
    <location>
        <begin position="167"/>
        <end position="187"/>
    </location>
</feature>
<reference evidence="10" key="1">
    <citation type="journal article" date="2021" name="Front. Microbiol.">
        <title>Comprehensive Comparative Genomics and Phenotyping of Methylobacterium Species.</title>
        <authorList>
            <person name="Alessa O."/>
            <person name="Ogura Y."/>
            <person name="Fujitani Y."/>
            <person name="Takami H."/>
            <person name="Hayashi T."/>
            <person name="Sahin N."/>
            <person name="Tani A."/>
        </authorList>
    </citation>
    <scope>NUCLEOTIDE SEQUENCE</scope>
    <source>
        <strain evidence="10">NBRC 15689</strain>
    </source>
</reference>
<name>A0ABQ4TEZ7_METOR</name>
<proteinExistence type="inferred from homology"/>
<evidence type="ECO:0000256" key="1">
    <source>
        <dbReference type="ARBA" id="ARBA00004651"/>
    </source>
</evidence>
<dbReference type="PANTHER" id="PTHR22911">
    <property type="entry name" value="ACYL-MALONYL CONDENSING ENZYME-RELATED"/>
    <property type="match status" value="1"/>
</dbReference>
<sequence length="300" mass="31775">MGLVYALGACLIWGLVVPVQFRWLSAMAPEAILAHRIAWSAVFVAVLLLVLRHRLANPLPLRPRHGLLVVSAGLIAFNWLLYVTAVGSGHMLDASLGYLINPLVAVLLGAVALRERLRPVQIVAVVIAATGVAIAVAMAGKLPLLSLGLAVSFAIYALIRKIVGVDALLGFCAETFLLLPFALAYLAVQPAGTAPADTFGFVLLVATGVTTALPLIWFATAAQHLTLATLGLMQYIAPSCLMLLSVFVYGERLAPDRQVMFALLWLALILYAADSFRAARAATGDRGSGMPASPEEERGT</sequence>
<evidence type="ECO:0000256" key="4">
    <source>
        <dbReference type="ARBA" id="ARBA00022475"/>
    </source>
</evidence>
<feature type="transmembrane region" description="Helical" evidence="8">
    <location>
        <begin position="67"/>
        <end position="89"/>
    </location>
</feature>